<feature type="transmembrane region" description="Helical" evidence="7">
    <location>
        <begin position="244"/>
        <end position="267"/>
    </location>
</feature>
<feature type="transmembrane region" description="Helical" evidence="7">
    <location>
        <begin position="334"/>
        <end position="351"/>
    </location>
</feature>
<feature type="transmembrane region" description="Helical" evidence="7">
    <location>
        <begin position="491"/>
        <end position="512"/>
    </location>
</feature>
<feature type="transmembrane region" description="Helical" evidence="7">
    <location>
        <begin position="273"/>
        <end position="295"/>
    </location>
</feature>
<comment type="caution">
    <text evidence="10">The sequence shown here is derived from an EMBL/GenBank/DDBJ whole genome shotgun (WGS) entry which is preliminary data.</text>
</comment>
<feature type="transmembrane region" description="Helical" evidence="7">
    <location>
        <begin position="167"/>
        <end position="188"/>
    </location>
</feature>
<keyword evidence="4 7" id="KW-1133">Transmembrane helix</keyword>
<comment type="subcellular location">
    <subcellularLocation>
        <location evidence="1">Cell membrane</location>
        <topology evidence="1">Multi-pass membrane protein</topology>
    </subcellularLocation>
    <subcellularLocation>
        <location evidence="6">Membrane</location>
        <topology evidence="6">Multi-pass membrane protein</topology>
    </subcellularLocation>
</comment>
<dbReference type="GO" id="GO:0015990">
    <property type="term" value="P:electron transport coupled proton transport"/>
    <property type="evidence" value="ECO:0007669"/>
    <property type="project" value="TreeGrafter"/>
</dbReference>
<evidence type="ECO:0000256" key="4">
    <source>
        <dbReference type="ARBA" id="ARBA00022989"/>
    </source>
</evidence>
<dbReference type="RefSeq" id="WP_191141866.1">
    <property type="nucleotide sequence ID" value="NZ_JACXAH010000008.1"/>
</dbReference>
<feature type="transmembrane region" description="Helical" evidence="7">
    <location>
        <begin position="408"/>
        <end position="428"/>
    </location>
</feature>
<feature type="domain" description="NADH-Ubiquinone oxidoreductase (complex I) chain 5 N-terminal" evidence="9">
    <location>
        <begin position="63"/>
        <end position="113"/>
    </location>
</feature>
<dbReference type="Pfam" id="PF00361">
    <property type="entry name" value="Proton_antipo_M"/>
    <property type="match status" value="1"/>
</dbReference>
<evidence type="ECO:0000256" key="7">
    <source>
        <dbReference type="SAM" id="Phobius"/>
    </source>
</evidence>
<feature type="transmembrane region" description="Helical" evidence="7">
    <location>
        <begin position="136"/>
        <end position="155"/>
    </location>
</feature>
<dbReference type="PANTHER" id="PTHR42829:SF2">
    <property type="entry name" value="NADH-UBIQUINONE OXIDOREDUCTASE CHAIN 5"/>
    <property type="match status" value="1"/>
</dbReference>
<dbReference type="EMBL" id="JACXAH010000008">
    <property type="protein sequence ID" value="MBD1372150.1"/>
    <property type="molecule type" value="Genomic_DNA"/>
</dbReference>
<dbReference type="Proteomes" id="UP000661691">
    <property type="component" value="Unassembled WGS sequence"/>
</dbReference>
<feature type="transmembrane region" description="Helical" evidence="7">
    <location>
        <begin position="34"/>
        <end position="55"/>
    </location>
</feature>
<evidence type="ECO:0000256" key="2">
    <source>
        <dbReference type="ARBA" id="ARBA00008483"/>
    </source>
</evidence>
<evidence type="ECO:0000256" key="6">
    <source>
        <dbReference type="RuleBase" id="RU000320"/>
    </source>
</evidence>
<feature type="transmembrane region" description="Helical" evidence="7">
    <location>
        <begin position="200"/>
        <end position="223"/>
    </location>
</feature>
<feature type="transmembrane region" description="Helical" evidence="7">
    <location>
        <begin position="302"/>
        <end position="328"/>
    </location>
</feature>
<name>A0A926RSZ5_9BACL</name>
<evidence type="ECO:0000256" key="1">
    <source>
        <dbReference type="ARBA" id="ARBA00004651"/>
    </source>
</evidence>
<keyword evidence="11" id="KW-1185">Reference proteome</keyword>
<evidence type="ECO:0000259" key="8">
    <source>
        <dbReference type="Pfam" id="PF00361"/>
    </source>
</evidence>
<dbReference type="InterPro" id="IPR001750">
    <property type="entry name" value="ND/Mrp_TM"/>
</dbReference>
<dbReference type="PANTHER" id="PTHR42829">
    <property type="entry name" value="NADH-UBIQUINONE OXIDOREDUCTASE CHAIN 5"/>
    <property type="match status" value="1"/>
</dbReference>
<dbReference type="GO" id="GO:0003954">
    <property type="term" value="F:NADH dehydrogenase activity"/>
    <property type="evidence" value="ECO:0007669"/>
    <property type="project" value="TreeGrafter"/>
</dbReference>
<proteinExistence type="inferred from homology"/>
<evidence type="ECO:0000256" key="3">
    <source>
        <dbReference type="ARBA" id="ARBA00022692"/>
    </source>
</evidence>
<feature type="domain" description="NADH:quinone oxidoreductase/Mrp antiporter transmembrane" evidence="8">
    <location>
        <begin position="129"/>
        <end position="419"/>
    </location>
</feature>
<dbReference type="PRINTS" id="PR01435">
    <property type="entry name" value="NPOXDRDTASE5"/>
</dbReference>
<dbReference type="InterPro" id="IPR003945">
    <property type="entry name" value="NU5C-like"/>
</dbReference>
<feature type="transmembrane region" description="Helical" evidence="7">
    <location>
        <begin position="75"/>
        <end position="100"/>
    </location>
</feature>
<gene>
    <name evidence="10" type="primary">nuoL</name>
    <name evidence="10" type="ORF">IC620_07215</name>
</gene>
<dbReference type="Pfam" id="PF00662">
    <property type="entry name" value="Proton_antipo_N"/>
    <property type="match status" value="1"/>
</dbReference>
<sequence>MNNLLVGFIPILPLLVFLILLFGRRRFTLKTSGWISIIGTGMSFMLTLPLLWYGNVFHIQVPWFEIEGTVIQFGFTLYTLNTIMLVIVSFISLLVQIYSLGYMKEDQRVATFYAYLSLFTFSMLGLVMSSNLLQLYIFWELVGVCSFLLIGFWYFKPTAREAARKAFIVTRIGDVGLFIAICLIFWQVGSFEITDLYTAVSNGAISPGMITWIAILTFLGAVGKSGQFPLHTWLPDAMEGPTPVSALIHAATMVAAGVYLVASLFFLFEASEIAMNVVANTGAFTAIFAATIALTQFDIKRILAYSTVSQLGYMMFALGSSGLVAGVFHLMTHAFFKALLFLLAGAIIYTLHHEQDIRKMNGLWHTHKGLGVLFLIGCLSIAGIPPFSGFFSKEEILLAAYADGRMSIFWIGVIASFLTTLYMFRLFFQVFMGDKQTKKSTLPVPTVMYIPMVLLALISSLIGFTFDGKKWGAWLTDNWVLQLNHQVTMPIWIPIVVTSLSLVAIGLAYVWYGRKKGLSEQRQGWFARMQHIVYRKYYVDEFYQFVILMPLKGLSWFLNGFDRFIVGGLVYLTSLKMLTLGSLGSRLQNGQAQRYLLISVMGCVCILM</sequence>
<dbReference type="AlphaFoldDB" id="A0A926RSZ5"/>
<evidence type="ECO:0000313" key="11">
    <source>
        <dbReference type="Proteomes" id="UP000661691"/>
    </source>
</evidence>
<keyword evidence="3 6" id="KW-0812">Transmembrane</keyword>
<feature type="transmembrane region" description="Helical" evidence="7">
    <location>
        <begin position="448"/>
        <end position="466"/>
    </location>
</feature>
<accession>A0A926RSZ5</accession>
<dbReference type="GO" id="GO:0042773">
    <property type="term" value="P:ATP synthesis coupled electron transport"/>
    <property type="evidence" value="ECO:0007669"/>
    <property type="project" value="InterPro"/>
</dbReference>
<evidence type="ECO:0000256" key="5">
    <source>
        <dbReference type="ARBA" id="ARBA00023136"/>
    </source>
</evidence>
<feature type="transmembrane region" description="Helical" evidence="7">
    <location>
        <begin position="6"/>
        <end position="22"/>
    </location>
</feature>
<feature type="transmembrane region" description="Helical" evidence="7">
    <location>
        <begin position="371"/>
        <end position="388"/>
    </location>
</feature>
<feature type="transmembrane region" description="Helical" evidence="7">
    <location>
        <begin position="112"/>
        <end position="130"/>
    </location>
</feature>
<dbReference type="PRINTS" id="PR01434">
    <property type="entry name" value="NADHDHGNASE5"/>
</dbReference>
<dbReference type="GO" id="GO:0005886">
    <property type="term" value="C:plasma membrane"/>
    <property type="evidence" value="ECO:0007669"/>
    <property type="project" value="UniProtKB-SubCell"/>
</dbReference>
<evidence type="ECO:0000259" key="9">
    <source>
        <dbReference type="Pfam" id="PF00662"/>
    </source>
</evidence>
<dbReference type="Gene3D" id="1.20.5.2700">
    <property type="match status" value="1"/>
</dbReference>
<dbReference type="NCBIfam" id="NF005141">
    <property type="entry name" value="PRK06590.1"/>
    <property type="match status" value="1"/>
</dbReference>
<protein>
    <submittedName>
        <fullName evidence="10">NADH-quinone oxidoreductase subunit L</fullName>
    </submittedName>
</protein>
<organism evidence="10 11">
    <name type="scientific">Polycladospora coralii</name>
    <dbReference type="NCBI Taxonomy" id="2771432"/>
    <lineage>
        <taxon>Bacteria</taxon>
        <taxon>Bacillati</taxon>
        <taxon>Bacillota</taxon>
        <taxon>Bacilli</taxon>
        <taxon>Bacillales</taxon>
        <taxon>Thermoactinomycetaceae</taxon>
        <taxon>Polycladospora</taxon>
    </lineage>
</organism>
<reference evidence="10" key="1">
    <citation type="submission" date="2020-09" db="EMBL/GenBank/DDBJ databases">
        <title>A novel bacterium of genus Hazenella, isolated from South China Sea.</title>
        <authorList>
            <person name="Huang H."/>
            <person name="Mo K."/>
            <person name="Hu Y."/>
        </authorList>
    </citation>
    <scope>NUCLEOTIDE SEQUENCE</scope>
    <source>
        <strain evidence="10">IB182357</strain>
    </source>
</reference>
<dbReference type="NCBIfam" id="TIGR01974">
    <property type="entry name" value="NDH_I_L"/>
    <property type="match status" value="1"/>
</dbReference>
<dbReference type="GO" id="GO:0008137">
    <property type="term" value="F:NADH dehydrogenase (ubiquinone) activity"/>
    <property type="evidence" value="ECO:0007669"/>
    <property type="project" value="InterPro"/>
</dbReference>
<comment type="similarity">
    <text evidence="2">Belongs to the CPA3 antiporters (TC 2.A.63) subunit A family.</text>
</comment>
<dbReference type="InterPro" id="IPR018393">
    <property type="entry name" value="NADHpl_OxRdtase_5_subgr"/>
</dbReference>
<dbReference type="InterPro" id="IPR001516">
    <property type="entry name" value="Proton_antipo_N"/>
</dbReference>
<keyword evidence="5 7" id="KW-0472">Membrane</keyword>
<evidence type="ECO:0000313" key="10">
    <source>
        <dbReference type="EMBL" id="MBD1372150.1"/>
    </source>
</evidence>